<evidence type="ECO:0008006" key="4">
    <source>
        <dbReference type="Google" id="ProtNLM"/>
    </source>
</evidence>
<sequence>ITVLSFAINILMLVTWKAKGSLETPGIMGNVTGIPPLLRDPVPTITTLTDSNYYICILVMGGSHNFLSLLIFISYFVCNHPRLPSLRNGLNA</sequence>
<dbReference type="EMBL" id="HACG01017366">
    <property type="protein sequence ID" value="CEK64231.1"/>
    <property type="molecule type" value="Transcribed_RNA"/>
</dbReference>
<feature type="chain" id="PRO_5002123675" description="G-protein coupled receptors family 1 profile domain-containing protein" evidence="2">
    <location>
        <begin position="21"/>
        <end position="92"/>
    </location>
</feature>
<keyword evidence="1" id="KW-1133">Transmembrane helix</keyword>
<evidence type="ECO:0000313" key="3">
    <source>
        <dbReference type="EMBL" id="CEK64231.1"/>
    </source>
</evidence>
<name>A0A0B6Z8F3_9EUPU</name>
<feature type="transmembrane region" description="Helical" evidence="1">
    <location>
        <begin position="52"/>
        <end position="78"/>
    </location>
</feature>
<reference evidence="3" key="1">
    <citation type="submission" date="2014-12" db="EMBL/GenBank/DDBJ databases">
        <title>Insight into the proteome of Arion vulgaris.</title>
        <authorList>
            <person name="Aradska J."/>
            <person name="Bulat T."/>
            <person name="Smidak R."/>
            <person name="Sarate P."/>
            <person name="Gangsoo J."/>
            <person name="Sialana F."/>
            <person name="Bilban M."/>
            <person name="Lubec G."/>
        </authorList>
    </citation>
    <scope>NUCLEOTIDE SEQUENCE</scope>
    <source>
        <tissue evidence="3">Skin</tissue>
    </source>
</reference>
<gene>
    <name evidence="3" type="primary">ORF51038</name>
</gene>
<evidence type="ECO:0000256" key="2">
    <source>
        <dbReference type="SAM" id="SignalP"/>
    </source>
</evidence>
<keyword evidence="2" id="KW-0732">Signal</keyword>
<dbReference type="AlphaFoldDB" id="A0A0B6Z8F3"/>
<organism evidence="3">
    <name type="scientific">Arion vulgaris</name>
    <dbReference type="NCBI Taxonomy" id="1028688"/>
    <lineage>
        <taxon>Eukaryota</taxon>
        <taxon>Metazoa</taxon>
        <taxon>Spiralia</taxon>
        <taxon>Lophotrochozoa</taxon>
        <taxon>Mollusca</taxon>
        <taxon>Gastropoda</taxon>
        <taxon>Heterobranchia</taxon>
        <taxon>Euthyneura</taxon>
        <taxon>Panpulmonata</taxon>
        <taxon>Eupulmonata</taxon>
        <taxon>Stylommatophora</taxon>
        <taxon>Helicina</taxon>
        <taxon>Arionoidea</taxon>
        <taxon>Arionidae</taxon>
        <taxon>Arion</taxon>
    </lineage>
</organism>
<feature type="signal peptide" evidence="2">
    <location>
        <begin position="1"/>
        <end position="20"/>
    </location>
</feature>
<feature type="non-terminal residue" evidence="3">
    <location>
        <position position="92"/>
    </location>
</feature>
<proteinExistence type="predicted"/>
<accession>A0A0B6Z8F3</accession>
<protein>
    <recommendedName>
        <fullName evidence="4">G-protein coupled receptors family 1 profile domain-containing protein</fullName>
    </recommendedName>
</protein>
<keyword evidence="1" id="KW-0812">Transmembrane</keyword>
<evidence type="ECO:0000256" key="1">
    <source>
        <dbReference type="SAM" id="Phobius"/>
    </source>
</evidence>
<feature type="non-terminal residue" evidence="3">
    <location>
        <position position="1"/>
    </location>
</feature>
<keyword evidence="1" id="KW-0472">Membrane</keyword>